<keyword evidence="3" id="KW-1133">Transmembrane helix</keyword>
<keyword evidence="3" id="KW-0472">Membrane</keyword>
<evidence type="ECO:0000256" key="3">
    <source>
        <dbReference type="SAM" id="Phobius"/>
    </source>
</evidence>
<feature type="compositionally biased region" description="Polar residues" evidence="2">
    <location>
        <begin position="60"/>
        <end position="91"/>
    </location>
</feature>
<dbReference type="Proteomes" id="UP000051580">
    <property type="component" value="Unassembled WGS sequence"/>
</dbReference>
<evidence type="ECO:0000256" key="2">
    <source>
        <dbReference type="SAM" id="MobiDB-lite"/>
    </source>
</evidence>
<keyword evidence="6" id="KW-1185">Reference proteome</keyword>
<sequence>MALVQEKAVTAQAAVSRAPASTVVTHVAPVSEASPAAPVAAPAASKLTNDDEPEGEQPQEKPTPSESVTDSQGAKSDSQENSLAKSNLVKQDSTESEEATNSEQPTGEDSDHSAPMYKLTADPTPIPYKEQVTSETPATTTNTTPAKAAKGKVYVRYVTDHGGELLKKVMTGHVGEKFTAESLKFTTGDDKDFMLTGASRISGIYSTKAQTVTFVYRIPWVRATSKNGLNIFTITYGDGSLKSVQIYDGDFEIDLVKDAQGRPVALLQVMGVPVGKRTYFSANEVIHRGKSFGLLNTKKYSYIFGKADGGSIVKVLKINQETGRLTVQNISSQFEADQAAKALAIEQSTTFEKFWHQLVASQQQDEGASYQNAGTALVSRNQAIRQSEINGASEIPASLPQTSEKTAKISMLGYVGLFVLGVMGFWVKRERQR</sequence>
<evidence type="ECO:0000313" key="5">
    <source>
        <dbReference type="EMBL" id="KRL93176.1"/>
    </source>
</evidence>
<comment type="caution">
    <text evidence="5">The sequence shown here is derived from an EMBL/GenBank/DDBJ whole genome shotgun (WGS) entry which is preliminary data.</text>
</comment>
<keyword evidence="3" id="KW-0812">Transmembrane</keyword>
<feature type="transmembrane region" description="Helical" evidence="3">
    <location>
        <begin position="409"/>
        <end position="427"/>
    </location>
</feature>
<protein>
    <recommendedName>
        <fullName evidence="4">MucBP domain-containing protein</fullName>
    </recommendedName>
</protein>
<gene>
    <name evidence="5" type="ORF">FD28_GL001626</name>
</gene>
<evidence type="ECO:0000313" key="6">
    <source>
        <dbReference type="Proteomes" id="UP000051580"/>
    </source>
</evidence>
<dbReference type="Pfam" id="PF06458">
    <property type="entry name" value="MucBP"/>
    <property type="match status" value="1"/>
</dbReference>
<dbReference type="Gene3D" id="3.10.20.320">
    <property type="entry name" value="Putative peptidoglycan bound protein (lpxtg motif)"/>
    <property type="match status" value="1"/>
</dbReference>
<feature type="compositionally biased region" description="Low complexity" evidence="2">
    <location>
        <begin position="27"/>
        <end position="45"/>
    </location>
</feature>
<accession>A0A0R1UP42</accession>
<dbReference type="InterPro" id="IPR009459">
    <property type="entry name" value="MucBP_dom"/>
</dbReference>
<feature type="domain" description="MucBP" evidence="4">
    <location>
        <begin position="152"/>
        <end position="217"/>
    </location>
</feature>
<keyword evidence="1" id="KW-0677">Repeat</keyword>
<organism evidence="5 6">
    <name type="scientific">Levilactobacillus hammesii DSM 16381</name>
    <dbReference type="NCBI Taxonomy" id="1423753"/>
    <lineage>
        <taxon>Bacteria</taxon>
        <taxon>Bacillati</taxon>
        <taxon>Bacillota</taxon>
        <taxon>Bacilli</taxon>
        <taxon>Lactobacillales</taxon>
        <taxon>Lactobacillaceae</taxon>
        <taxon>Levilactobacillus</taxon>
    </lineage>
</organism>
<dbReference type="PATRIC" id="fig|1423753.3.peg.1689"/>
<dbReference type="AlphaFoldDB" id="A0A0R1UP42"/>
<evidence type="ECO:0000256" key="1">
    <source>
        <dbReference type="ARBA" id="ARBA00022737"/>
    </source>
</evidence>
<feature type="region of interest" description="Disordered" evidence="2">
    <location>
        <begin position="9"/>
        <end position="144"/>
    </location>
</feature>
<name>A0A0R1UP42_9LACO</name>
<reference evidence="5 6" key="1">
    <citation type="journal article" date="2015" name="Genome Announc.">
        <title>Expanding the biotechnology potential of lactobacilli through comparative genomics of 213 strains and associated genera.</title>
        <authorList>
            <person name="Sun Z."/>
            <person name="Harris H.M."/>
            <person name="McCann A."/>
            <person name="Guo C."/>
            <person name="Argimon S."/>
            <person name="Zhang W."/>
            <person name="Yang X."/>
            <person name="Jeffery I.B."/>
            <person name="Cooney J.C."/>
            <person name="Kagawa T.F."/>
            <person name="Liu W."/>
            <person name="Song Y."/>
            <person name="Salvetti E."/>
            <person name="Wrobel A."/>
            <person name="Rasinkangas P."/>
            <person name="Parkhill J."/>
            <person name="Rea M.C."/>
            <person name="O'Sullivan O."/>
            <person name="Ritari J."/>
            <person name="Douillard F.P."/>
            <person name="Paul Ross R."/>
            <person name="Yang R."/>
            <person name="Briner A.E."/>
            <person name="Felis G.E."/>
            <person name="de Vos W.M."/>
            <person name="Barrangou R."/>
            <person name="Klaenhammer T.R."/>
            <person name="Caufield P.W."/>
            <person name="Cui Y."/>
            <person name="Zhang H."/>
            <person name="O'Toole P.W."/>
        </authorList>
    </citation>
    <scope>NUCLEOTIDE SEQUENCE [LARGE SCALE GENOMIC DNA]</scope>
    <source>
        <strain evidence="5 6">DSM 16381</strain>
    </source>
</reference>
<proteinExistence type="predicted"/>
<evidence type="ECO:0000259" key="4">
    <source>
        <dbReference type="Pfam" id="PF06458"/>
    </source>
</evidence>
<dbReference type="EMBL" id="AZFS01000066">
    <property type="protein sequence ID" value="KRL93176.1"/>
    <property type="molecule type" value="Genomic_DNA"/>
</dbReference>